<proteinExistence type="predicted"/>
<comment type="caution">
    <text evidence="1">The sequence shown here is derived from an EMBL/GenBank/DDBJ whole genome shotgun (WGS) entry which is preliminary data.</text>
</comment>
<accession>A0A413KB09</accession>
<name>A0A413KB09_BIFPS</name>
<dbReference type="EMBL" id="QSDK01000018">
    <property type="protein sequence ID" value="RGY75326.1"/>
    <property type="molecule type" value="Genomic_DNA"/>
</dbReference>
<sequence>MKFDDNIYSEITWFNTSEIVEHDTFDGIDSYELLRNLATLEAGYSLDGELDEEADERVCEEENSIITVGRFKFDSLLAEGLAEWFECKRYELTGYVRSCWLSRGGDDWYFYFVTGCGYDVLSSDLLGCECDGVARDKFVDFLNGGERK</sequence>
<dbReference type="RefSeq" id="WP_151245438.1">
    <property type="nucleotide sequence ID" value="NZ_JAHXFG010000001.1"/>
</dbReference>
<reference evidence="1 2" key="1">
    <citation type="submission" date="2018-08" db="EMBL/GenBank/DDBJ databases">
        <title>A genome reference for cultivated species of the human gut microbiota.</title>
        <authorList>
            <person name="Zou Y."/>
            <person name="Xue W."/>
            <person name="Luo G."/>
        </authorList>
    </citation>
    <scope>NUCLEOTIDE SEQUENCE [LARGE SCALE GENOMIC DNA]</scope>
    <source>
        <strain evidence="1 2">CF01-1</strain>
    </source>
</reference>
<dbReference type="Proteomes" id="UP000284163">
    <property type="component" value="Unassembled WGS sequence"/>
</dbReference>
<evidence type="ECO:0000313" key="2">
    <source>
        <dbReference type="Proteomes" id="UP000284163"/>
    </source>
</evidence>
<dbReference type="AlphaFoldDB" id="A0A413KB09"/>
<gene>
    <name evidence="1" type="ORF">DXA22_09005</name>
</gene>
<protein>
    <submittedName>
        <fullName evidence="1">Uncharacterized protein</fullName>
    </submittedName>
</protein>
<evidence type="ECO:0000313" key="1">
    <source>
        <dbReference type="EMBL" id="RGY75326.1"/>
    </source>
</evidence>
<organism evidence="1 2">
    <name type="scientific">Bifidobacterium pseudocatenulatum</name>
    <dbReference type="NCBI Taxonomy" id="28026"/>
    <lineage>
        <taxon>Bacteria</taxon>
        <taxon>Bacillati</taxon>
        <taxon>Actinomycetota</taxon>
        <taxon>Actinomycetes</taxon>
        <taxon>Bifidobacteriales</taxon>
        <taxon>Bifidobacteriaceae</taxon>
        <taxon>Bifidobacterium</taxon>
    </lineage>
</organism>